<evidence type="ECO:0000256" key="1">
    <source>
        <dbReference type="SAM" id="MobiDB-lite"/>
    </source>
</evidence>
<gene>
    <name evidence="2" type="ORF">AMTR_s00011p00250930</name>
</gene>
<dbReference type="AlphaFoldDB" id="W1NHU0"/>
<sequence length="238" mass="26362">MVTTEPALWAQYLAVIDGIVTSGGGGVTLNRASLQDTQGAAHVTDQEGANTPPVHNPNTSLPMEDLRVEDSNSSLSDVTLASGAKRQCSQTPRGAQRRKRQPPTIDTIADDMAMIACPLKDWATVSTSRSNNDPTVASAQTMKDRGRCIRIVEGMWKEGEIRVDVFIKASWIFQDSSSMEFFVFFTLEDLEGQTTWLKDELQCIQIVLVYSSTMLMSISVMIFIRRYGCLFALWKVVD</sequence>
<keyword evidence="3" id="KW-1185">Reference proteome</keyword>
<organism evidence="2 3">
    <name type="scientific">Amborella trichopoda</name>
    <dbReference type="NCBI Taxonomy" id="13333"/>
    <lineage>
        <taxon>Eukaryota</taxon>
        <taxon>Viridiplantae</taxon>
        <taxon>Streptophyta</taxon>
        <taxon>Embryophyta</taxon>
        <taxon>Tracheophyta</taxon>
        <taxon>Spermatophyta</taxon>
        <taxon>Magnoliopsida</taxon>
        <taxon>Amborellales</taxon>
        <taxon>Amborellaceae</taxon>
        <taxon>Amborella</taxon>
    </lineage>
</organism>
<reference evidence="3" key="1">
    <citation type="journal article" date="2013" name="Science">
        <title>The Amborella genome and the evolution of flowering plants.</title>
        <authorList>
            <consortium name="Amborella Genome Project"/>
        </authorList>
    </citation>
    <scope>NUCLEOTIDE SEQUENCE [LARGE SCALE GENOMIC DNA]</scope>
</reference>
<proteinExistence type="predicted"/>
<dbReference type="EMBL" id="KI397507">
    <property type="protein sequence ID" value="ERM94730.1"/>
    <property type="molecule type" value="Genomic_DNA"/>
</dbReference>
<protein>
    <submittedName>
        <fullName evidence="2">Uncharacterized protein</fullName>
    </submittedName>
</protein>
<name>W1NHU0_AMBTC</name>
<dbReference type="Proteomes" id="UP000017836">
    <property type="component" value="Unassembled WGS sequence"/>
</dbReference>
<evidence type="ECO:0000313" key="2">
    <source>
        <dbReference type="EMBL" id="ERM94730.1"/>
    </source>
</evidence>
<dbReference type="HOGENOM" id="CLU_1167240_0_0_1"/>
<feature type="region of interest" description="Disordered" evidence="1">
    <location>
        <begin position="37"/>
        <end position="103"/>
    </location>
</feature>
<evidence type="ECO:0000313" key="3">
    <source>
        <dbReference type="Proteomes" id="UP000017836"/>
    </source>
</evidence>
<accession>W1NHU0</accession>
<dbReference type="Gramene" id="ERM94730">
    <property type="protein sequence ID" value="ERM94730"/>
    <property type="gene ID" value="AMTR_s00011p00250930"/>
</dbReference>